<dbReference type="SMART" id="SM00488">
    <property type="entry name" value="DEXDc2"/>
    <property type="match status" value="1"/>
</dbReference>
<dbReference type="InterPro" id="IPR014013">
    <property type="entry name" value="Helic_SF1/SF2_ATP-bd_DinG/Rad3"/>
</dbReference>
<dbReference type="Pfam" id="PF13307">
    <property type="entry name" value="Helicase_C_2"/>
    <property type="match status" value="1"/>
</dbReference>
<evidence type="ECO:0000256" key="9">
    <source>
        <dbReference type="ARBA" id="ARBA00023004"/>
    </source>
</evidence>
<keyword evidence="4" id="KW-0479">Metal-binding</keyword>
<evidence type="ECO:0000256" key="10">
    <source>
        <dbReference type="ARBA" id="ARBA00023014"/>
    </source>
</evidence>
<keyword evidence="9" id="KW-0408">Iron</keyword>
<evidence type="ECO:0000256" key="5">
    <source>
        <dbReference type="ARBA" id="ARBA00022741"/>
    </source>
</evidence>
<dbReference type="GO" id="GO:0051536">
    <property type="term" value="F:iron-sulfur cluster binding"/>
    <property type="evidence" value="ECO:0007669"/>
    <property type="project" value="UniProtKB-KW"/>
</dbReference>
<dbReference type="Gene3D" id="3.40.50.300">
    <property type="entry name" value="P-loop containing nucleotide triphosphate hydrolases"/>
    <property type="match status" value="3"/>
</dbReference>
<dbReference type="NCBIfam" id="TIGR00604">
    <property type="entry name" value="rad3"/>
    <property type="match status" value="1"/>
</dbReference>
<reference evidence="14" key="2">
    <citation type="submission" date="2024-06" db="UniProtKB">
        <authorList>
            <consortium name="EnsemblMetazoa"/>
        </authorList>
    </citation>
    <scope>IDENTIFICATION</scope>
</reference>
<evidence type="ECO:0000256" key="6">
    <source>
        <dbReference type="ARBA" id="ARBA00022801"/>
    </source>
</evidence>
<dbReference type="GO" id="GO:0003678">
    <property type="term" value="F:DNA helicase activity"/>
    <property type="evidence" value="ECO:0007669"/>
    <property type="project" value="InterPro"/>
</dbReference>
<evidence type="ECO:0000256" key="8">
    <source>
        <dbReference type="ARBA" id="ARBA00022840"/>
    </source>
</evidence>
<organism evidence="14 15">
    <name type="scientific">Amphimedon queenslandica</name>
    <name type="common">Sponge</name>
    <dbReference type="NCBI Taxonomy" id="400682"/>
    <lineage>
        <taxon>Eukaryota</taxon>
        <taxon>Metazoa</taxon>
        <taxon>Porifera</taxon>
        <taxon>Demospongiae</taxon>
        <taxon>Heteroscleromorpha</taxon>
        <taxon>Haplosclerida</taxon>
        <taxon>Niphatidae</taxon>
        <taxon>Amphimedon</taxon>
    </lineage>
</organism>
<dbReference type="AlphaFoldDB" id="A0AAN0JAD1"/>
<keyword evidence="5" id="KW-0547">Nucleotide-binding</keyword>
<dbReference type="InterPro" id="IPR045028">
    <property type="entry name" value="DinG/Rad3-like"/>
</dbReference>
<dbReference type="GO" id="GO:0006139">
    <property type="term" value="P:nucleobase-containing compound metabolic process"/>
    <property type="evidence" value="ECO:0007669"/>
    <property type="project" value="InterPro"/>
</dbReference>
<protein>
    <recommendedName>
        <fullName evidence="13">Helicase ATP-binding domain-containing protein</fullName>
    </recommendedName>
</protein>
<evidence type="ECO:0000256" key="1">
    <source>
        <dbReference type="ARBA" id="ARBA00001966"/>
    </source>
</evidence>
<name>A0AAN0JAD1_AMPQE</name>
<dbReference type="InterPro" id="IPR027417">
    <property type="entry name" value="P-loop_NTPase"/>
</dbReference>
<comment type="similarity">
    <text evidence="3">Belongs to the DEAD box helicase family. DEAH subfamily. DDX11/CHL1 sub-subfamily.</text>
</comment>
<dbReference type="GO" id="GO:0003677">
    <property type="term" value="F:DNA binding"/>
    <property type="evidence" value="ECO:0007669"/>
    <property type="project" value="InterPro"/>
</dbReference>
<comment type="cofactor">
    <cofactor evidence="1">
        <name>[4Fe-4S] cluster</name>
        <dbReference type="ChEBI" id="CHEBI:49883"/>
    </cofactor>
</comment>
<dbReference type="GO" id="GO:0016818">
    <property type="term" value="F:hydrolase activity, acting on acid anhydrides, in phosphorus-containing anhydrides"/>
    <property type="evidence" value="ECO:0007669"/>
    <property type="project" value="InterPro"/>
</dbReference>
<evidence type="ECO:0000256" key="4">
    <source>
        <dbReference type="ARBA" id="ARBA00022723"/>
    </source>
</evidence>
<feature type="domain" description="Helicase ATP-binding" evidence="13">
    <location>
        <begin position="6"/>
        <end position="418"/>
    </location>
</feature>
<dbReference type="PANTHER" id="PTHR11472">
    <property type="entry name" value="DNA REPAIR DEAD HELICASE RAD3/XP-D SUBFAMILY MEMBER"/>
    <property type="match status" value="1"/>
</dbReference>
<evidence type="ECO:0000256" key="7">
    <source>
        <dbReference type="ARBA" id="ARBA00022806"/>
    </source>
</evidence>
<evidence type="ECO:0000256" key="2">
    <source>
        <dbReference type="ARBA" id="ARBA00004123"/>
    </source>
</evidence>
<dbReference type="InterPro" id="IPR013020">
    <property type="entry name" value="Rad3/Chl1-like"/>
</dbReference>
<keyword evidence="15" id="KW-1185">Reference proteome</keyword>
<dbReference type="EnsemblMetazoa" id="XM_019998158.1">
    <property type="protein sequence ID" value="XP_019853717.1"/>
    <property type="gene ID" value="LOC100632672"/>
</dbReference>
<dbReference type="PROSITE" id="PS51193">
    <property type="entry name" value="HELICASE_ATP_BIND_2"/>
    <property type="match status" value="1"/>
</dbReference>
<dbReference type="GO" id="GO:0005634">
    <property type="term" value="C:nucleus"/>
    <property type="evidence" value="ECO:0007669"/>
    <property type="project" value="UniProtKB-SubCell"/>
</dbReference>
<dbReference type="InterPro" id="IPR010614">
    <property type="entry name" value="RAD3-like_helicase_DEAD"/>
</dbReference>
<evidence type="ECO:0000259" key="13">
    <source>
        <dbReference type="PROSITE" id="PS51193"/>
    </source>
</evidence>
<reference evidence="15" key="1">
    <citation type="journal article" date="2010" name="Nature">
        <title>The Amphimedon queenslandica genome and the evolution of animal complexity.</title>
        <authorList>
            <person name="Srivastava M."/>
            <person name="Simakov O."/>
            <person name="Chapman J."/>
            <person name="Fahey B."/>
            <person name="Gauthier M.E."/>
            <person name="Mitros T."/>
            <person name="Richards G.S."/>
            <person name="Conaco C."/>
            <person name="Dacre M."/>
            <person name="Hellsten U."/>
            <person name="Larroux C."/>
            <person name="Putnam N.H."/>
            <person name="Stanke M."/>
            <person name="Adamska M."/>
            <person name="Darling A."/>
            <person name="Degnan S.M."/>
            <person name="Oakley T.H."/>
            <person name="Plachetzki D.C."/>
            <person name="Zhai Y."/>
            <person name="Adamski M."/>
            <person name="Calcino A."/>
            <person name="Cummins S.F."/>
            <person name="Goodstein D.M."/>
            <person name="Harris C."/>
            <person name="Jackson D.J."/>
            <person name="Leys S.P."/>
            <person name="Shu S."/>
            <person name="Woodcroft B.J."/>
            <person name="Vervoort M."/>
            <person name="Kosik K.S."/>
            <person name="Manning G."/>
            <person name="Degnan B.M."/>
            <person name="Rokhsar D.S."/>
        </authorList>
    </citation>
    <scope>NUCLEOTIDE SEQUENCE [LARGE SCALE GENOMIC DNA]</scope>
</reference>
<evidence type="ECO:0000256" key="3">
    <source>
        <dbReference type="ARBA" id="ARBA00008435"/>
    </source>
</evidence>
<keyword evidence="7" id="KW-0347">Helicase</keyword>
<dbReference type="InterPro" id="IPR006554">
    <property type="entry name" value="Helicase-like_DEXD_c2"/>
</dbReference>
<evidence type="ECO:0000256" key="12">
    <source>
        <dbReference type="ARBA" id="ARBA00023242"/>
    </source>
</evidence>
<dbReference type="FunFam" id="3.40.50.300:FF:001250">
    <property type="entry name" value="Putative ATP-dependent RNA helicase DDX11"/>
    <property type="match status" value="1"/>
</dbReference>
<dbReference type="GO" id="GO:0034085">
    <property type="term" value="P:establishment of sister chromatid cohesion"/>
    <property type="evidence" value="ECO:0007669"/>
    <property type="project" value="TreeGrafter"/>
</dbReference>
<keyword evidence="11" id="KW-0413">Isomerase</keyword>
<evidence type="ECO:0000256" key="11">
    <source>
        <dbReference type="ARBA" id="ARBA00023235"/>
    </source>
</evidence>
<keyword evidence="10" id="KW-0411">Iron-sulfur</keyword>
<evidence type="ECO:0000313" key="15">
    <source>
        <dbReference type="Proteomes" id="UP000007879"/>
    </source>
</evidence>
<dbReference type="SMART" id="SM00491">
    <property type="entry name" value="HELICc2"/>
    <property type="match status" value="1"/>
</dbReference>
<dbReference type="PANTHER" id="PTHR11472:SF41">
    <property type="entry name" value="ATP-DEPENDENT DNA HELICASE DDX11-RELATED"/>
    <property type="match status" value="1"/>
</dbReference>
<proteinExistence type="inferred from homology"/>
<dbReference type="GO" id="GO:0046872">
    <property type="term" value="F:metal ion binding"/>
    <property type="evidence" value="ECO:0007669"/>
    <property type="project" value="UniProtKB-KW"/>
</dbReference>
<evidence type="ECO:0000313" key="14">
    <source>
        <dbReference type="EnsemblMetazoa" id="XP_019853717.1"/>
    </source>
</evidence>
<keyword evidence="12" id="KW-0539">Nucleus</keyword>
<keyword evidence="8" id="KW-0067">ATP-binding</keyword>
<dbReference type="InterPro" id="IPR006555">
    <property type="entry name" value="ATP-dep_Helicase_C"/>
</dbReference>
<dbReference type="Pfam" id="PF06733">
    <property type="entry name" value="DEAD_2"/>
    <property type="match status" value="1"/>
</dbReference>
<dbReference type="Proteomes" id="UP000007879">
    <property type="component" value="Unassembled WGS sequence"/>
</dbReference>
<dbReference type="GO" id="GO:0005524">
    <property type="term" value="F:ATP binding"/>
    <property type="evidence" value="ECO:0007669"/>
    <property type="project" value="UniProtKB-KW"/>
</dbReference>
<sequence length="873" mass="99168">MAAMEAPADFPFPFKPYSIQTDFMRSLYSTLEEGKVGLFESPTGTGKSLSIICGCLKWLMDHQEKETKRCEAILSGDVSVLPLSDKNEKKSVVDDWFAEYDQRKRLRDEAFKMKLAADKRKQRQERISLLKERYGTSLFSKRQATVKNEKMSITDEQVTVASSADNELLLDEYHSDDEHMEHNDSFESDCDIEDEDQTVKIFYASRTHSQLTQFVHEVKKTSYKDTVSVIPLGSRQTCCLNKSVTKLQSISLINERCIELQKNKKKSSTRDNDTVKTKRHRTVNSDGCDYYKLNNIETMRDLALDEIQDIEQLVTLGRDISGCPYYATRYAVPHAQLIVLPYNILLHSNTRDAVGIKLKGNIVIIDEAHNLIDTISSIHSVHITMHQIQKTHSQLLQYRDRYQSRLKAKNLMYIDQILFVLISFQRLLTRSSDTPNPHTSTGTINQSQQEHCELVRLNEFLLKAKIDNINMFKLLQYCKKSQIAKKLNGFAESYQRDEATIKDDIGANTSSSVVRHQGDIDRDGIRSPLMIIQQFIESLTTADQDCRIVIKQSNDSSSQSSLKYLLLNPSVHFTDIVKEARAVVLAGGTMQPFSDFKEQLFTGAGVPIDRFFEFSCGHVIGDDQLLPLTLSKGTSGYTFNFNYEQRQDKQMIIELGRTISNIVTIVPGGVVCFFPSYEYEKLVFNIWEKNGLLDRIANKKQIFREPKLASQAELVLSQYARCIEYNGGISVSSLTGALMSCVVGGKLSEGINFSDNLGRCVIMVGLPYPNIKSPELIEKMEYLNSTQKVDVSSKSPGQMHYDNLCMKAVNQSIGRAIRHANDYATIILIDQRYSHPSVYSKLPNWISSQLLITTSFGQSFSALRKFFLSKKNK</sequence>
<dbReference type="SUPFAM" id="SSF52540">
    <property type="entry name" value="P-loop containing nucleoside triphosphate hydrolases"/>
    <property type="match status" value="1"/>
</dbReference>
<keyword evidence="6" id="KW-0378">Hydrolase</keyword>
<gene>
    <name evidence="14" type="primary">100632672</name>
</gene>
<accession>A0AAN0JAD1</accession>
<dbReference type="CDD" id="cd18788">
    <property type="entry name" value="SF2_C_XPD"/>
    <property type="match status" value="1"/>
</dbReference>
<comment type="subcellular location">
    <subcellularLocation>
        <location evidence="2">Nucleus</location>
    </subcellularLocation>
</comment>
<dbReference type="KEGG" id="aqu:100632672"/>